<gene>
    <name evidence="2" type="ORF">CFP56_018335</name>
</gene>
<dbReference type="PANTHER" id="PTHR31286:SF167">
    <property type="entry name" value="OS09G0268800 PROTEIN"/>
    <property type="match status" value="1"/>
</dbReference>
<evidence type="ECO:0000259" key="1">
    <source>
        <dbReference type="Pfam" id="PF14392"/>
    </source>
</evidence>
<dbReference type="InterPro" id="IPR025836">
    <property type="entry name" value="Zn_knuckle_CX2CX4HX4C"/>
</dbReference>
<name>A0AAW0I5F0_QUESU</name>
<feature type="domain" description="Zinc knuckle CX2CX4HX4C" evidence="1">
    <location>
        <begin position="31"/>
        <end position="78"/>
    </location>
</feature>
<dbReference type="AlphaFoldDB" id="A0AAW0I5F0"/>
<dbReference type="EMBL" id="PKMF04002338">
    <property type="protein sequence ID" value="KAK7809626.1"/>
    <property type="molecule type" value="Genomic_DNA"/>
</dbReference>
<feature type="non-terminal residue" evidence="2">
    <location>
        <position position="1"/>
    </location>
</feature>
<sequence length="78" mass="9030">TIGASLGEVIEVDVADLGVHWRKCLRVRVKIDIARKLIRGRKIKGEDGADWWVLFKYERLPNFCYRCGLLELDLKDCP</sequence>
<dbReference type="Proteomes" id="UP000237347">
    <property type="component" value="Unassembled WGS sequence"/>
</dbReference>
<protein>
    <recommendedName>
        <fullName evidence="1">Zinc knuckle CX2CX4HX4C domain-containing protein</fullName>
    </recommendedName>
</protein>
<keyword evidence="3" id="KW-1185">Reference proteome</keyword>
<dbReference type="PANTHER" id="PTHR31286">
    <property type="entry name" value="GLYCINE-RICH CELL WALL STRUCTURAL PROTEIN 1.8-LIKE"/>
    <property type="match status" value="1"/>
</dbReference>
<dbReference type="InterPro" id="IPR040256">
    <property type="entry name" value="At4g02000-like"/>
</dbReference>
<organism evidence="2 3">
    <name type="scientific">Quercus suber</name>
    <name type="common">Cork oak</name>
    <dbReference type="NCBI Taxonomy" id="58331"/>
    <lineage>
        <taxon>Eukaryota</taxon>
        <taxon>Viridiplantae</taxon>
        <taxon>Streptophyta</taxon>
        <taxon>Embryophyta</taxon>
        <taxon>Tracheophyta</taxon>
        <taxon>Spermatophyta</taxon>
        <taxon>Magnoliopsida</taxon>
        <taxon>eudicotyledons</taxon>
        <taxon>Gunneridae</taxon>
        <taxon>Pentapetalae</taxon>
        <taxon>rosids</taxon>
        <taxon>fabids</taxon>
        <taxon>Fagales</taxon>
        <taxon>Fagaceae</taxon>
        <taxon>Quercus</taxon>
    </lineage>
</organism>
<evidence type="ECO:0000313" key="3">
    <source>
        <dbReference type="Proteomes" id="UP000237347"/>
    </source>
</evidence>
<evidence type="ECO:0000313" key="2">
    <source>
        <dbReference type="EMBL" id="KAK7809626.1"/>
    </source>
</evidence>
<reference evidence="2 3" key="1">
    <citation type="journal article" date="2018" name="Sci. Data">
        <title>The draft genome sequence of cork oak.</title>
        <authorList>
            <person name="Ramos A.M."/>
            <person name="Usie A."/>
            <person name="Barbosa P."/>
            <person name="Barros P.M."/>
            <person name="Capote T."/>
            <person name="Chaves I."/>
            <person name="Simoes F."/>
            <person name="Abreu I."/>
            <person name="Carrasquinho I."/>
            <person name="Faro C."/>
            <person name="Guimaraes J.B."/>
            <person name="Mendonca D."/>
            <person name="Nobrega F."/>
            <person name="Rodrigues L."/>
            <person name="Saibo N.J.M."/>
            <person name="Varela M.C."/>
            <person name="Egas C."/>
            <person name="Matos J."/>
            <person name="Miguel C.M."/>
            <person name="Oliveira M.M."/>
            <person name="Ricardo C.P."/>
            <person name="Goncalves S."/>
        </authorList>
    </citation>
    <scope>NUCLEOTIDE SEQUENCE [LARGE SCALE GENOMIC DNA]</scope>
    <source>
        <strain evidence="3">cv. HL8</strain>
    </source>
</reference>
<dbReference type="Pfam" id="PF14392">
    <property type="entry name" value="zf-CCHC_4"/>
    <property type="match status" value="1"/>
</dbReference>
<accession>A0AAW0I5F0</accession>
<comment type="caution">
    <text evidence="2">The sequence shown here is derived from an EMBL/GenBank/DDBJ whole genome shotgun (WGS) entry which is preliminary data.</text>
</comment>
<proteinExistence type="predicted"/>